<dbReference type="EMBL" id="JAOQJZ010000005">
    <property type="protein sequence ID" value="MCU6705545.1"/>
    <property type="molecule type" value="Genomic_DNA"/>
</dbReference>
<dbReference type="Proteomes" id="UP001208131">
    <property type="component" value="Unassembled WGS sequence"/>
</dbReference>
<comment type="caution">
    <text evidence="2">The sequence shown here is derived from an EMBL/GenBank/DDBJ whole genome shotgun (WGS) entry which is preliminary data.</text>
</comment>
<gene>
    <name evidence="2" type="ORF">OCV57_06350</name>
</gene>
<evidence type="ECO:0000313" key="2">
    <source>
        <dbReference type="EMBL" id="MCU6705545.1"/>
    </source>
</evidence>
<dbReference type="RefSeq" id="WP_022288170.1">
    <property type="nucleotide sequence ID" value="NZ_JAOQJZ010000005.1"/>
</dbReference>
<dbReference type="AlphaFoldDB" id="A0AAE3IGM9"/>
<dbReference type="InterPro" id="IPR027954">
    <property type="entry name" value="Transcobalamin-like_C"/>
</dbReference>
<sequence>MKKDIALLIVIILAVAAVIKGVDIQSVDEYYSLHSDDTANAAHTVTLTVDCSDILDNYDMLDKNLRDECYVPSDGIVMPAEKYVLREGDTAFDLLEKATRCEKIPLDYQGSEDNIYNTVYVRGINNIYEFSCGPSSGWTYTVNGESPDKGCSQYVLHDGDSVEFYYVCDYTKEAVK</sequence>
<feature type="domain" description="Transcobalamin-like C-terminal" evidence="1">
    <location>
        <begin position="88"/>
        <end position="166"/>
    </location>
</feature>
<keyword evidence="3" id="KW-1185">Reference proteome</keyword>
<name>A0AAE3IGM9_9FIRM</name>
<reference evidence="2 3" key="1">
    <citation type="journal article" date="2021" name="ISME Commun">
        <title>Automated analysis of genomic sequences facilitates high-throughput and comprehensive description of bacteria.</title>
        <authorList>
            <person name="Hitch T.C.A."/>
        </authorList>
    </citation>
    <scope>NUCLEOTIDE SEQUENCE [LARGE SCALE GENOMIC DNA]</scope>
    <source>
        <strain evidence="2 3">Sanger_31</strain>
    </source>
</reference>
<accession>A0AAE3IGM9</accession>
<protein>
    <submittedName>
        <fullName evidence="2">DUF4430 domain-containing protein</fullName>
    </submittedName>
</protein>
<dbReference type="Gene3D" id="2.170.130.30">
    <property type="match status" value="1"/>
</dbReference>
<proteinExistence type="predicted"/>
<organism evidence="2 3">
    <name type="scientific">Hominimerdicola aceti</name>
    <dbReference type="NCBI Taxonomy" id="2981726"/>
    <lineage>
        <taxon>Bacteria</taxon>
        <taxon>Bacillati</taxon>
        <taxon>Bacillota</taxon>
        <taxon>Clostridia</taxon>
        <taxon>Eubacteriales</taxon>
        <taxon>Oscillospiraceae</taxon>
        <taxon>Hominimerdicola</taxon>
    </lineage>
</organism>
<evidence type="ECO:0000313" key="3">
    <source>
        <dbReference type="Proteomes" id="UP001208131"/>
    </source>
</evidence>
<dbReference type="Pfam" id="PF14478">
    <property type="entry name" value="DUF4430"/>
    <property type="match status" value="1"/>
</dbReference>
<evidence type="ECO:0000259" key="1">
    <source>
        <dbReference type="Pfam" id="PF14478"/>
    </source>
</evidence>